<protein>
    <submittedName>
        <fullName evidence="1">Xanthine dehydrogenase accessory factor</fullName>
    </submittedName>
</protein>
<reference evidence="1" key="1">
    <citation type="submission" date="2023-07" db="EMBL/GenBank/DDBJ databases">
        <title>Genomic Encyclopedia of Type Strains, Phase IV (KMG-IV): sequencing the most valuable type-strain genomes for metagenomic binning, comparative biology and taxonomic classification.</title>
        <authorList>
            <person name="Goeker M."/>
        </authorList>
    </citation>
    <scope>NUCLEOTIDE SEQUENCE</scope>
    <source>
        <strain evidence="1">DSM 19659</strain>
    </source>
</reference>
<keyword evidence="2" id="KW-1185">Reference proteome</keyword>
<organism evidence="1 2">
    <name type="scientific">Moryella indoligenes</name>
    <dbReference type="NCBI Taxonomy" id="371674"/>
    <lineage>
        <taxon>Bacteria</taxon>
        <taxon>Bacillati</taxon>
        <taxon>Bacillota</taxon>
        <taxon>Clostridia</taxon>
        <taxon>Lachnospirales</taxon>
        <taxon>Lachnospiraceae</taxon>
        <taxon>Moryella</taxon>
    </lineage>
</organism>
<evidence type="ECO:0000313" key="1">
    <source>
        <dbReference type="EMBL" id="MDQ0151432.1"/>
    </source>
</evidence>
<sequence>MLCEELIVVRGGGDIATGTIHRLWRSGFRVLVLELPNPSAIRRRVAVSEAMFQGSTEVEGMRAVRIECPAELDAVLLRNEVPVLQDPAGESISRLRPSVLVDAILAKRNCGTTRGMAPLTIALGPGFTAGVDADFVIETQRGHDLGRIITEGSAAQNTGVPGLIAGQGALRVIHAPESGCIHNRCEIGDIVREGELLATIGETEVRASLSGVLRGIIRDGYPVERGLKIADIDPRISEQKNCSTISDKSRCIAGSVLELLCRHRYQQLK</sequence>
<evidence type="ECO:0000313" key="2">
    <source>
        <dbReference type="Proteomes" id="UP001241537"/>
    </source>
</evidence>
<comment type="caution">
    <text evidence="1">The sequence shown here is derived from an EMBL/GenBank/DDBJ whole genome shotgun (WGS) entry which is preliminary data.</text>
</comment>
<gene>
    <name evidence="1" type="ORF">J2S20_000106</name>
</gene>
<proteinExistence type="predicted"/>
<dbReference type="InterPro" id="IPR017695">
    <property type="entry name" value="Se-dep_Mo_hydrolase_YqeB"/>
</dbReference>
<dbReference type="RefSeq" id="WP_106612435.1">
    <property type="nucleotide sequence ID" value="NZ_JAUSTO010000001.1"/>
</dbReference>
<dbReference type="EMBL" id="JAUSTO010000001">
    <property type="protein sequence ID" value="MDQ0151432.1"/>
    <property type="molecule type" value="Genomic_DNA"/>
</dbReference>
<accession>A0AAE3V896</accession>
<dbReference type="Proteomes" id="UP001241537">
    <property type="component" value="Unassembled WGS sequence"/>
</dbReference>
<dbReference type="NCBIfam" id="TIGR03309">
    <property type="entry name" value="matur_yqeB"/>
    <property type="match status" value="1"/>
</dbReference>
<name>A0AAE3V896_9FIRM</name>
<dbReference type="Gene3D" id="3.40.630.10">
    <property type="entry name" value="Zn peptidases"/>
    <property type="match status" value="1"/>
</dbReference>
<dbReference type="AlphaFoldDB" id="A0AAE3V896"/>